<keyword evidence="3" id="KW-1185">Reference proteome</keyword>
<dbReference type="EMBL" id="BSUK01000001">
    <property type="protein sequence ID" value="GMA24577.1"/>
    <property type="molecule type" value="Genomic_DNA"/>
</dbReference>
<feature type="compositionally biased region" description="Gly residues" evidence="1">
    <location>
        <begin position="135"/>
        <end position="149"/>
    </location>
</feature>
<name>A0ABQ6I270_9MICO</name>
<evidence type="ECO:0000313" key="3">
    <source>
        <dbReference type="Proteomes" id="UP001157091"/>
    </source>
</evidence>
<dbReference type="Proteomes" id="UP001157091">
    <property type="component" value="Unassembled WGS sequence"/>
</dbReference>
<feature type="region of interest" description="Disordered" evidence="1">
    <location>
        <begin position="126"/>
        <end position="155"/>
    </location>
</feature>
<accession>A0ABQ6I270</accession>
<feature type="region of interest" description="Disordered" evidence="1">
    <location>
        <begin position="1"/>
        <end position="48"/>
    </location>
</feature>
<comment type="caution">
    <text evidence="2">The sequence shown here is derived from an EMBL/GenBank/DDBJ whole genome shotgun (WGS) entry which is preliminary data.</text>
</comment>
<proteinExistence type="predicted"/>
<evidence type="ECO:0000313" key="2">
    <source>
        <dbReference type="EMBL" id="GMA24577.1"/>
    </source>
</evidence>
<gene>
    <name evidence="2" type="ORF">GCM10025864_23360</name>
</gene>
<feature type="compositionally biased region" description="Basic and acidic residues" evidence="1">
    <location>
        <begin position="17"/>
        <end position="36"/>
    </location>
</feature>
<sequence length="155" mass="16811">MLGGERPRVVPVRRRAAPVEEAGRRERERSCGDRGEPGAAPVGPDQGVDDAAWRVLAVREPVARDEDDVRPLERLQPRRHVVRQAVAAGHEPGRRPAHAHLVRHARARREDLRGDPDVERLRALEHEHGDTAEAVGGGVRVGAGVGGCGEDTAAR</sequence>
<protein>
    <submittedName>
        <fullName evidence="2">Uncharacterized protein</fullName>
    </submittedName>
</protein>
<evidence type="ECO:0000256" key="1">
    <source>
        <dbReference type="SAM" id="MobiDB-lite"/>
    </source>
</evidence>
<organism evidence="2 3">
    <name type="scientific">Luteimicrobium album</name>
    <dbReference type="NCBI Taxonomy" id="1054550"/>
    <lineage>
        <taxon>Bacteria</taxon>
        <taxon>Bacillati</taxon>
        <taxon>Actinomycetota</taxon>
        <taxon>Actinomycetes</taxon>
        <taxon>Micrococcales</taxon>
        <taxon>Luteimicrobium</taxon>
    </lineage>
</organism>
<reference evidence="3" key="1">
    <citation type="journal article" date="2019" name="Int. J. Syst. Evol. Microbiol.">
        <title>The Global Catalogue of Microorganisms (GCM) 10K type strain sequencing project: providing services to taxonomists for standard genome sequencing and annotation.</title>
        <authorList>
            <consortium name="The Broad Institute Genomics Platform"/>
            <consortium name="The Broad Institute Genome Sequencing Center for Infectious Disease"/>
            <person name="Wu L."/>
            <person name="Ma J."/>
        </authorList>
    </citation>
    <scope>NUCLEOTIDE SEQUENCE [LARGE SCALE GENOMIC DNA]</scope>
    <source>
        <strain evidence="3">NBRC 106348</strain>
    </source>
</reference>